<dbReference type="Proteomes" id="UP001324115">
    <property type="component" value="Unassembled WGS sequence"/>
</dbReference>
<dbReference type="EMBL" id="JAXUIC010000011">
    <property type="protein sequence ID" value="KAK4562073.1"/>
    <property type="molecule type" value="Genomic_DNA"/>
</dbReference>
<evidence type="ECO:0000313" key="2">
    <source>
        <dbReference type="Proteomes" id="UP001324115"/>
    </source>
</evidence>
<protein>
    <submittedName>
        <fullName evidence="1">Uncharacterized protein</fullName>
    </submittedName>
</protein>
<sequence>MKEIVKLFEEPEYWLKMQKERDESLHEISSTGESCQWGQDDSSTNEAMDYFETIFTSFQGNVYIGKSNLKMQAE</sequence>
<evidence type="ECO:0000313" key="1">
    <source>
        <dbReference type="EMBL" id="KAK4562073.1"/>
    </source>
</evidence>
<reference evidence="1 2" key="1">
    <citation type="journal article" date="2023" name="G3 (Bethesda)">
        <title>A haplotype-resolved chromosome-scale genome for Quercus rubra L. provides insights into the genetics of adaptive traits for red oak species.</title>
        <authorList>
            <person name="Kapoor B."/>
            <person name="Jenkins J."/>
            <person name="Schmutz J."/>
            <person name="Zhebentyayeva T."/>
            <person name="Kuelheim C."/>
            <person name="Coggeshall M."/>
            <person name="Heim C."/>
            <person name="Lasky J.R."/>
            <person name="Leites L."/>
            <person name="Islam-Faridi N."/>
            <person name="Romero-Severson J."/>
            <person name="DeLeo V.L."/>
            <person name="Lucas S.M."/>
            <person name="Lazic D."/>
            <person name="Gailing O."/>
            <person name="Carlson J."/>
            <person name="Staton M."/>
        </authorList>
    </citation>
    <scope>NUCLEOTIDE SEQUENCE [LARGE SCALE GENOMIC DNA]</scope>
    <source>
        <strain evidence="1">Pseudo-F2</strain>
    </source>
</reference>
<gene>
    <name evidence="1" type="ORF">RGQ29_004797</name>
</gene>
<proteinExistence type="predicted"/>
<comment type="caution">
    <text evidence="1">The sequence shown here is derived from an EMBL/GenBank/DDBJ whole genome shotgun (WGS) entry which is preliminary data.</text>
</comment>
<organism evidence="1 2">
    <name type="scientific">Quercus rubra</name>
    <name type="common">Northern red oak</name>
    <name type="synonym">Quercus borealis</name>
    <dbReference type="NCBI Taxonomy" id="3512"/>
    <lineage>
        <taxon>Eukaryota</taxon>
        <taxon>Viridiplantae</taxon>
        <taxon>Streptophyta</taxon>
        <taxon>Embryophyta</taxon>
        <taxon>Tracheophyta</taxon>
        <taxon>Spermatophyta</taxon>
        <taxon>Magnoliopsida</taxon>
        <taxon>eudicotyledons</taxon>
        <taxon>Gunneridae</taxon>
        <taxon>Pentapetalae</taxon>
        <taxon>rosids</taxon>
        <taxon>fabids</taxon>
        <taxon>Fagales</taxon>
        <taxon>Fagaceae</taxon>
        <taxon>Quercus</taxon>
    </lineage>
</organism>
<name>A0AAN7E3B0_QUERU</name>
<accession>A0AAN7E3B0</accession>
<dbReference type="AlphaFoldDB" id="A0AAN7E3B0"/>
<keyword evidence="2" id="KW-1185">Reference proteome</keyword>